<organism evidence="7 8">
    <name type="scientific">Enterovibrio qingdaonensis</name>
    <dbReference type="NCBI Taxonomy" id="2899818"/>
    <lineage>
        <taxon>Bacteria</taxon>
        <taxon>Pseudomonadati</taxon>
        <taxon>Pseudomonadota</taxon>
        <taxon>Gammaproteobacteria</taxon>
        <taxon>Vibrionales</taxon>
        <taxon>Vibrionaceae</taxon>
        <taxon>Enterovibrio</taxon>
    </lineage>
</organism>
<dbReference type="RefSeq" id="WP_274141878.1">
    <property type="nucleotide sequence ID" value="NZ_JAJUBB010000005.1"/>
</dbReference>
<feature type="domain" description="DhaK" evidence="6">
    <location>
        <begin position="7"/>
        <end position="324"/>
    </location>
</feature>
<dbReference type="Gene3D" id="3.30.1180.20">
    <property type="entry name" value="Dihydroxyacetone kinase, domain 2"/>
    <property type="match status" value="1"/>
</dbReference>
<evidence type="ECO:0000259" key="6">
    <source>
        <dbReference type="PROSITE" id="PS51481"/>
    </source>
</evidence>
<dbReference type="Gene3D" id="3.40.50.10440">
    <property type="entry name" value="Dihydroxyacetone kinase, domain 1"/>
    <property type="match status" value="1"/>
</dbReference>
<dbReference type="InterPro" id="IPR036117">
    <property type="entry name" value="DhaL_dom_sf"/>
</dbReference>
<dbReference type="PROSITE" id="PS51480">
    <property type="entry name" value="DHAL"/>
    <property type="match status" value="1"/>
</dbReference>
<sequence length="551" mass="58159">MSRFYADSDENVSLAIQGYLASNAARPLGMLMGEQNIKVVVRTDWDKSKVAILSGGGAGHEPAHVGFVGKGMLTAAIAGDVFASPSVEAVLQAIVAVTGEHGCLLIVKNYTGDRLNFGLAAEKARAMGYKVEMLIVGDDISLPDEANPRGIAGTLFVHKLAGHLSEQGKSLEEIAAITRSASERIYSIGLALTSCALPYDETGELSYAPELGMGIHGEPGFEKVDISHADDAVAILLEKLTPYTKDSTSRFAILINNLGSTTELELQIITQKLLKSSLKSQIEIVLGPGAFMTSLNMYGISLSLIELDDTIREALLSDVEPTAWPTPGVLGTFDRLPIQNLSNHSMFTPEQNPKVESLIVAICQALINEESYLNGLDEKVGDGDTGTTFAQAARAILSKLQSEGMPLNSTEKLFQCIGQELSTVMGGSSGVLLSIFFTAAGSAKASTSSLATSLLEGIAKVQEYGGAKLNDRTMLDAAIPAINALSKTEDTVFASIAAQAGAEATTQMSKARAGRSSYLREDSLIGNIDPGAAAIAKVFHAIAQWSEALQK</sequence>
<dbReference type="SUPFAM" id="SSF101473">
    <property type="entry name" value="DhaL-like"/>
    <property type="match status" value="1"/>
</dbReference>
<dbReference type="PROSITE" id="PS51481">
    <property type="entry name" value="DHAK"/>
    <property type="match status" value="1"/>
</dbReference>
<evidence type="ECO:0000313" key="8">
    <source>
        <dbReference type="Proteomes" id="UP001149821"/>
    </source>
</evidence>
<dbReference type="Proteomes" id="UP001149821">
    <property type="component" value="Unassembled WGS sequence"/>
</dbReference>
<dbReference type="SUPFAM" id="SSF82549">
    <property type="entry name" value="DAK1/DegV-like"/>
    <property type="match status" value="1"/>
</dbReference>
<dbReference type="Gene3D" id="1.25.40.340">
    <property type="match status" value="1"/>
</dbReference>
<keyword evidence="1 7" id="KW-0808">Transferase</keyword>
<dbReference type="SMART" id="SM01120">
    <property type="entry name" value="Dak2"/>
    <property type="match status" value="1"/>
</dbReference>
<dbReference type="Pfam" id="PF02733">
    <property type="entry name" value="Dak1"/>
    <property type="match status" value="1"/>
</dbReference>
<gene>
    <name evidence="7" type="ORF">LRP49_09540</name>
</gene>
<name>A0ABT5QMC0_9GAMM</name>
<proteinExistence type="predicted"/>
<dbReference type="InterPro" id="IPR050861">
    <property type="entry name" value="Dihydroxyacetone_Kinase"/>
</dbReference>
<dbReference type="InterPro" id="IPR004007">
    <property type="entry name" value="DhaL_dom"/>
</dbReference>
<keyword evidence="4" id="KW-0067">ATP-binding</keyword>
<dbReference type="PANTHER" id="PTHR28629:SF4">
    <property type="entry name" value="TRIOKINASE_FMN CYCLASE"/>
    <property type="match status" value="1"/>
</dbReference>
<dbReference type="InterPro" id="IPR004006">
    <property type="entry name" value="DhaK_dom"/>
</dbReference>
<keyword evidence="3 7" id="KW-0418">Kinase</keyword>
<keyword evidence="2" id="KW-0547">Nucleotide-binding</keyword>
<dbReference type="EMBL" id="JAJUBB010000005">
    <property type="protein sequence ID" value="MDD1781441.1"/>
    <property type="molecule type" value="Genomic_DNA"/>
</dbReference>
<dbReference type="PANTHER" id="PTHR28629">
    <property type="entry name" value="TRIOKINASE/FMN CYCLASE"/>
    <property type="match status" value="1"/>
</dbReference>
<keyword evidence="8" id="KW-1185">Reference proteome</keyword>
<evidence type="ECO:0000313" key="7">
    <source>
        <dbReference type="EMBL" id="MDD1781441.1"/>
    </source>
</evidence>
<evidence type="ECO:0000256" key="2">
    <source>
        <dbReference type="ARBA" id="ARBA00022741"/>
    </source>
</evidence>
<dbReference type="GO" id="GO:0047324">
    <property type="term" value="F:phosphoenolpyruvate-glycerone phosphotransferase activity"/>
    <property type="evidence" value="ECO:0007669"/>
    <property type="project" value="UniProtKB-EC"/>
</dbReference>
<evidence type="ECO:0000256" key="4">
    <source>
        <dbReference type="ARBA" id="ARBA00022840"/>
    </source>
</evidence>
<reference evidence="7" key="1">
    <citation type="submission" date="2021-12" db="EMBL/GenBank/DDBJ databases">
        <title>Enterovibrio ZSDZ35 sp. nov. and Enterovibrio ZSDZ42 sp. nov., isolated from coastal seawater in Qingdao.</title>
        <authorList>
            <person name="Zhang P."/>
        </authorList>
    </citation>
    <scope>NUCLEOTIDE SEQUENCE</scope>
    <source>
        <strain evidence="7">ZSDZ35</strain>
    </source>
</reference>
<feature type="domain" description="DhaL" evidence="5">
    <location>
        <begin position="353"/>
        <end position="544"/>
    </location>
</feature>
<protein>
    <submittedName>
        <fullName evidence="7">Dihydroxyacetone kinase subunit DhaK</fullName>
        <ecNumber evidence="7">2.7.1.121</ecNumber>
    </submittedName>
</protein>
<accession>A0ABT5QMC0</accession>
<evidence type="ECO:0000256" key="1">
    <source>
        <dbReference type="ARBA" id="ARBA00022679"/>
    </source>
</evidence>
<evidence type="ECO:0000256" key="3">
    <source>
        <dbReference type="ARBA" id="ARBA00022777"/>
    </source>
</evidence>
<dbReference type="EC" id="2.7.1.121" evidence="7"/>
<comment type="caution">
    <text evidence="7">The sequence shown here is derived from an EMBL/GenBank/DDBJ whole genome shotgun (WGS) entry which is preliminary data.</text>
</comment>
<evidence type="ECO:0000259" key="5">
    <source>
        <dbReference type="PROSITE" id="PS51480"/>
    </source>
</evidence>
<dbReference type="Pfam" id="PF02734">
    <property type="entry name" value="Dak2"/>
    <property type="match status" value="1"/>
</dbReference>